<keyword evidence="5" id="KW-0256">Endoplasmic reticulum</keyword>
<evidence type="ECO:0000256" key="1">
    <source>
        <dbReference type="ARBA" id="ARBA00011970"/>
    </source>
</evidence>
<sequence>MIAAHSAPARAPVLLDREPGKFRLGYAVRQLTDNEPSHDVVIPLPVGSNPLWQNDWENRDCKDAPLLRVFTRRVMQKFGVEFKTGRRQTKTLNITFIDRRGTRKLMDQDVLLEAARKEFPLPDFNIQSIDFAAISFPEQLQVAQETDILVGVHGAGLTHTMFLRENGAAVVEIQPSSMSHKGFKNVAKMMGLGYFSTHAEMVGHEDDQGRKRDLVKRDRWHFADIRIEEKAFLRLIGAAIESMRR</sequence>
<dbReference type="InterPro" id="IPR049625">
    <property type="entry name" value="Glyco_transf_61_cat"/>
</dbReference>
<dbReference type="PANTHER" id="PTHR20961:SF148">
    <property type="entry name" value="EGF DOMAIN-SPECIFIC O-LINKED N-ACETYLGLUCOSAMINE TRANSFERASE"/>
    <property type="match status" value="1"/>
</dbReference>
<comment type="catalytic activity">
    <reaction evidence="9">
        <text>L-seryl-[protein] + UDP-N-acetyl-alpha-D-glucosamine = 3-O-(N-acetyl-beta-D-glucosaminyl)-L-seryl-[protein] + UDP + H(+)</text>
        <dbReference type="Rhea" id="RHEA:48904"/>
        <dbReference type="Rhea" id="RHEA-COMP:9863"/>
        <dbReference type="Rhea" id="RHEA-COMP:12251"/>
        <dbReference type="ChEBI" id="CHEBI:15378"/>
        <dbReference type="ChEBI" id="CHEBI:29999"/>
        <dbReference type="ChEBI" id="CHEBI:57705"/>
        <dbReference type="ChEBI" id="CHEBI:58223"/>
        <dbReference type="ChEBI" id="CHEBI:90838"/>
        <dbReference type="EC" id="2.4.1.255"/>
    </reaction>
</comment>
<dbReference type="GO" id="GO:0005788">
    <property type="term" value="C:endoplasmic reticulum lumen"/>
    <property type="evidence" value="ECO:0007669"/>
    <property type="project" value="TreeGrafter"/>
</dbReference>
<dbReference type="EC" id="2.4.1.255" evidence="1"/>
<evidence type="ECO:0000256" key="3">
    <source>
        <dbReference type="ARBA" id="ARBA00022679"/>
    </source>
</evidence>
<proteinExistence type="predicted"/>
<dbReference type="AlphaFoldDB" id="A0A8H6J0Y2"/>
<evidence type="ECO:0000313" key="13">
    <source>
        <dbReference type="Proteomes" id="UP000652219"/>
    </source>
</evidence>
<dbReference type="EMBL" id="WIGN01000207">
    <property type="protein sequence ID" value="KAF6804492.1"/>
    <property type="molecule type" value="Genomic_DNA"/>
</dbReference>
<dbReference type="Pfam" id="PF04577">
    <property type="entry name" value="Glyco_transf_61"/>
    <property type="match status" value="1"/>
</dbReference>
<protein>
    <recommendedName>
        <fullName evidence="7">EGF domain-specific O-linked N-acetylglucosamine transferase</fullName>
        <ecNumber evidence="1">2.4.1.255</ecNumber>
    </recommendedName>
    <alternativeName>
        <fullName evidence="8">Extracellular O-linked N-acetylglucosamine transferase</fullName>
    </alternativeName>
</protein>
<comment type="catalytic activity">
    <reaction evidence="10">
        <text>L-threonyl-[protein] + UDP-N-acetyl-alpha-D-glucosamine = 3-O-(N-acetyl-beta-D-glucosaminyl)-L-threonyl-[protein] + UDP + H(+)</text>
        <dbReference type="Rhea" id="RHEA:48908"/>
        <dbReference type="Rhea" id="RHEA-COMP:11060"/>
        <dbReference type="Rhea" id="RHEA-COMP:12252"/>
        <dbReference type="ChEBI" id="CHEBI:15378"/>
        <dbReference type="ChEBI" id="CHEBI:30013"/>
        <dbReference type="ChEBI" id="CHEBI:57705"/>
        <dbReference type="ChEBI" id="CHEBI:58223"/>
        <dbReference type="ChEBI" id="CHEBI:90840"/>
        <dbReference type="EC" id="2.4.1.255"/>
    </reaction>
</comment>
<keyword evidence="6" id="KW-0325">Glycoprotein</keyword>
<dbReference type="GO" id="GO:0097363">
    <property type="term" value="F:protein O-acetylglucosaminyltransferase activity"/>
    <property type="evidence" value="ECO:0007669"/>
    <property type="project" value="UniProtKB-EC"/>
</dbReference>
<keyword evidence="4" id="KW-0732">Signal</keyword>
<evidence type="ECO:0000256" key="10">
    <source>
        <dbReference type="ARBA" id="ARBA00049432"/>
    </source>
</evidence>
<evidence type="ECO:0000256" key="4">
    <source>
        <dbReference type="ARBA" id="ARBA00022729"/>
    </source>
</evidence>
<accession>A0A8H6J0Y2</accession>
<evidence type="ECO:0000256" key="6">
    <source>
        <dbReference type="ARBA" id="ARBA00023180"/>
    </source>
</evidence>
<keyword evidence="2" id="KW-0328">Glycosyltransferase</keyword>
<evidence type="ECO:0000256" key="5">
    <source>
        <dbReference type="ARBA" id="ARBA00022824"/>
    </source>
</evidence>
<dbReference type="PANTHER" id="PTHR20961">
    <property type="entry name" value="GLYCOSYLTRANSFERASE"/>
    <property type="match status" value="1"/>
</dbReference>
<evidence type="ECO:0000256" key="2">
    <source>
        <dbReference type="ARBA" id="ARBA00022676"/>
    </source>
</evidence>
<organism evidence="12 13">
    <name type="scientific">Colletotrichum sojae</name>
    <dbReference type="NCBI Taxonomy" id="2175907"/>
    <lineage>
        <taxon>Eukaryota</taxon>
        <taxon>Fungi</taxon>
        <taxon>Dikarya</taxon>
        <taxon>Ascomycota</taxon>
        <taxon>Pezizomycotina</taxon>
        <taxon>Sordariomycetes</taxon>
        <taxon>Hypocreomycetidae</taxon>
        <taxon>Glomerellales</taxon>
        <taxon>Glomerellaceae</taxon>
        <taxon>Colletotrichum</taxon>
        <taxon>Colletotrichum orchidearum species complex</taxon>
    </lineage>
</organism>
<comment type="caution">
    <text evidence="12">The sequence shown here is derived from an EMBL/GenBank/DDBJ whole genome shotgun (WGS) entry which is preliminary data.</text>
</comment>
<evidence type="ECO:0000313" key="12">
    <source>
        <dbReference type="EMBL" id="KAF6804492.1"/>
    </source>
</evidence>
<evidence type="ECO:0000259" key="11">
    <source>
        <dbReference type="Pfam" id="PF04577"/>
    </source>
</evidence>
<dbReference type="InterPro" id="IPR007657">
    <property type="entry name" value="Glycosyltransferase_61"/>
</dbReference>
<evidence type="ECO:0000256" key="8">
    <source>
        <dbReference type="ARBA" id="ARBA00042574"/>
    </source>
</evidence>
<evidence type="ECO:0000256" key="9">
    <source>
        <dbReference type="ARBA" id="ARBA00048317"/>
    </source>
</evidence>
<name>A0A8H6J0Y2_9PEZI</name>
<dbReference type="Proteomes" id="UP000652219">
    <property type="component" value="Unassembled WGS sequence"/>
</dbReference>
<keyword evidence="3" id="KW-0808">Transferase</keyword>
<evidence type="ECO:0000256" key="7">
    <source>
        <dbReference type="ARBA" id="ARBA00040944"/>
    </source>
</evidence>
<keyword evidence="13" id="KW-1185">Reference proteome</keyword>
<gene>
    <name evidence="12" type="ORF">CSOJ01_10152</name>
</gene>
<reference evidence="12 13" key="1">
    <citation type="journal article" date="2020" name="Phytopathology">
        <title>Genome Sequence Resources of Colletotrichum truncatum, C. plurivorum, C. musicola, and C. sojae: Four Species Pathogenic to Soybean (Glycine max).</title>
        <authorList>
            <person name="Rogerio F."/>
            <person name="Boufleur T.R."/>
            <person name="Ciampi-Guillardi M."/>
            <person name="Sukno S.A."/>
            <person name="Thon M.R."/>
            <person name="Massola Junior N.S."/>
            <person name="Baroncelli R."/>
        </authorList>
    </citation>
    <scope>NUCLEOTIDE SEQUENCE [LARGE SCALE GENOMIC DNA]</scope>
    <source>
        <strain evidence="12 13">LFN0009</strain>
    </source>
</reference>
<feature type="domain" description="Glycosyltransferase 61 catalytic" evidence="11">
    <location>
        <begin position="87"/>
        <end position="167"/>
    </location>
</feature>